<name>A0A8X6YYR2_9ARAC</name>
<dbReference type="Proteomes" id="UP000886998">
    <property type="component" value="Unassembled WGS sequence"/>
</dbReference>
<protein>
    <submittedName>
        <fullName evidence="2">Uncharacterized protein</fullName>
    </submittedName>
</protein>
<feature type="signal peptide" evidence="1">
    <location>
        <begin position="1"/>
        <end position="23"/>
    </location>
</feature>
<dbReference type="AlphaFoldDB" id="A0A8X6YYR2"/>
<accession>A0A8X6YYR2</accession>
<dbReference type="EMBL" id="BMAV01023125">
    <property type="protein sequence ID" value="GFY78659.1"/>
    <property type="molecule type" value="Genomic_DNA"/>
</dbReference>
<evidence type="ECO:0000256" key="1">
    <source>
        <dbReference type="SAM" id="SignalP"/>
    </source>
</evidence>
<evidence type="ECO:0000313" key="2">
    <source>
        <dbReference type="EMBL" id="GFY78659.1"/>
    </source>
</evidence>
<organism evidence="2 3">
    <name type="scientific">Trichonephila inaurata madagascariensis</name>
    <dbReference type="NCBI Taxonomy" id="2747483"/>
    <lineage>
        <taxon>Eukaryota</taxon>
        <taxon>Metazoa</taxon>
        <taxon>Ecdysozoa</taxon>
        <taxon>Arthropoda</taxon>
        <taxon>Chelicerata</taxon>
        <taxon>Arachnida</taxon>
        <taxon>Araneae</taxon>
        <taxon>Araneomorphae</taxon>
        <taxon>Entelegynae</taxon>
        <taxon>Araneoidea</taxon>
        <taxon>Nephilidae</taxon>
        <taxon>Trichonephila</taxon>
        <taxon>Trichonephila inaurata</taxon>
    </lineage>
</organism>
<sequence length="137" mass="15568">MDCTRKETFFIALFLTMMYLGNSQFSDDPFTAAVECIAETKAPLLCKHLVRCGNFLSEEDKDALNQCVEDQLPEVFPNGVTECPQQEVDSSEAKSSNIVDCVEKKSTGLGFDDWEECILRSRQDCRFYKKLLSNNDQ</sequence>
<keyword evidence="1" id="KW-0732">Signal</keyword>
<proteinExistence type="predicted"/>
<evidence type="ECO:0000313" key="3">
    <source>
        <dbReference type="Proteomes" id="UP000886998"/>
    </source>
</evidence>
<dbReference type="OrthoDB" id="10369505at2759"/>
<gene>
    <name evidence="2" type="ORF">TNIN_142961</name>
</gene>
<reference evidence="2" key="1">
    <citation type="submission" date="2020-08" db="EMBL/GenBank/DDBJ databases">
        <title>Multicomponent nature underlies the extraordinary mechanical properties of spider dragline silk.</title>
        <authorList>
            <person name="Kono N."/>
            <person name="Nakamura H."/>
            <person name="Mori M."/>
            <person name="Yoshida Y."/>
            <person name="Ohtoshi R."/>
            <person name="Malay A.D."/>
            <person name="Moran D.A.P."/>
            <person name="Tomita M."/>
            <person name="Numata K."/>
            <person name="Arakawa K."/>
        </authorList>
    </citation>
    <scope>NUCLEOTIDE SEQUENCE</scope>
</reference>
<feature type="chain" id="PRO_5036464894" evidence="1">
    <location>
        <begin position="24"/>
        <end position="137"/>
    </location>
</feature>
<keyword evidence="3" id="KW-1185">Reference proteome</keyword>
<comment type="caution">
    <text evidence="2">The sequence shown here is derived from an EMBL/GenBank/DDBJ whole genome shotgun (WGS) entry which is preliminary data.</text>
</comment>